<proteinExistence type="predicted"/>
<keyword evidence="2" id="KW-1185">Reference proteome</keyword>
<name>A0AAN9BJX1_9CAEN</name>
<reference evidence="1 2" key="1">
    <citation type="submission" date="2024-02" db="EMBL/GenBank/DDBJ databases">
        <title>Chromosome-scale genome assembly of the rough periwinkle Littorina saxatilis.</title>
        <authorList>
            <person name="De Jode A."/>
            <person name="Faria R."/>
            <person name="Formenti G."/>
            <person name="Sims Y."/>
            <person name="Smith T.P."/>
            <person name="Tracey A."/>
            <person name="Wood J.M.D."/>
            <person name="Zagrodzka Z.B."/>
            <person name="Johannesson K."/>
            <person name="Butlin R.K."/>
            <person name="Leder E.H."/>
        </authorList>
    </citation>
    <scope>NUCLEOTIDE SEQUENCE [LARGE SCALE GENOMIC DNA]</scope>
    <source>
        <strain evidence="1">Snail1</strain>
        <tissue evidence="1">Muscle</tissue>
    </source>
</reference>
<evidence type="ECO:0000313" key="2">
    <source>
        <dbReference type="Proteomes" id="UP001374579"/>
    </source>
</evidence>
<dbReference type="Proteomes" id="UP001374579">
    <property type="component" value="Unassembled WGS sequence"/>
</dbReference>
<comment type="caution">
    <text evidence="1">The sequence shown here is derived from an EMBL/GenBank/DDBJ whole genome shotgun (WGS) entry which is preliminary data.</text>
</comment>
<accession>A0AAN9BJX1</accession>
<dbReference type="EMBL" id="JBAMIC010000007">
    <property type="protein sequence ID" value="KAK7106529.1"/>
    <property type="molecule type" value="Genomic_DNA"/>
</dbReference>
<organism evidence="1 2">
    <name type="scientific">Littorina saxatilis</name>
    <dbReference type="NCBI Taxonomy" id="31220"/>
    <lineage>
        <taxon>Eukaryota</taxon>
        <taxon>Metazoa</taxon>
        <taxon>Spiralia</taxon>
        <taxon>Lophotrochozoa</taxon>
        <taxon>Mollusca</taxon>
        <taxon>Gastropoda</taxon>
        <taxon>Caenogastropoda</taxon>
        <taxon>Littorinimorpha</taxon>
        <taxon>Littorinoidea</taxon>
        <taxon>Littorinidae</taxon>
        <taxon>Littorina</taxon>
    </lineage>
</organism>
<sequence length="241" mass="27089">MCEHFSQTVQLQRCKKDSIAIFEKGRTRINCTGLHTSNDIYWTVSFDNGTEQTLAQCGGCKQLVNNTQSSCPECEIHNSDYRVTRVETFTLIRRVNGDDRDKDGATLKCSEMNYTNHARATCKIRVKTYKLPQCQDGQLPVSDASPWTSIRCEDSDPGHRVNWTITDTQGNVTTIATCDKGSGDYNCTVFDTDFNVTRNDGLVSELKIVKRVREKENSTLECVRRDGAAAVNCRLAMACKF</sequence>
<evidence type="ECO:0000313" key="1">
    <source>
        <dbReference type="EMBL" id="KAK7106529.1"/>
    </source>
</evidence>
<dbReference type="AlphaFoldDB" id="A0AAN9BJX1"/>
<protein>
    <submittedName>
        <fullName evidence="1">Uncharacterized protein</fullName>
    </submittedName>
</protein>
<gene>
    <name evidence="1" type="ORF">V1264_017777</name>
</gene>